<reference evidence="2" key="1">
    <citation type="journal article" date="2022" name="bioRxiv">
        <title>Sequencing and chromosome-scale assembly of the giantPleurodeles waltlgenome.</title>
        <authorList>
            <person name="Brown T."/>
            <person name="Elewa A."/>
            <person name="Iarovenko S."/>
            <person name="Subramanian E."/>
            <person name="Araus A.J."/>
            <person name="Petzold A."/>
            <person name="Susuki M."/>
            <person name="Suzuki K.-i.T."/>
            <person name="Hayashi T."/>
            <person name="Toyoda A."/>
            <person name="Oliveira C."/>
            <person name="Osipova E."/>
            <person name="Leigh N.D."/>
            <person name="Simon A."/>
            <person name="Yun M.H."/>
        </authorList>
    </citation>
    <scope>NUCLEOTIDE SEQUENCE</scope>
    <source>
        <strain evidence="2">20211129_DDA</strain>
        <tissue evidence="2">Liver</tissue>
    </source>
</reference>
<feature type="compositionally biased region" description="Polar residues" evidence="1">
    <location>
        <begin position="107"/>
        <end position="121"/>
    </location>
</feature>
<feature type="region of interest" description="Disordered" evidence="1">
    <location>
        <begin position="21"/>
        <end position="184"/>
    </location>
</feature>
<dbReference type="Proteomes" id="UP001066276">
    <property type="component" value="Chromosome 2_1"/>
</dbReference>
<evidence type="ECO:0000313" key="3">
    <source>
        <dbReference type="Proteomes" id="UP001066276"/>
    </source>
</evidence>
<protein>
    <submittedName>
        <fullName evidence="2">Uncharacterized protein</fullName>
    </submittedName>
</protein>
<sequence length="236" mass="24628">MPGGCASNRVGPACRCRQVLTTRQHEQSSSPVQHPRGPHTSSNATGSTLTSKPERVRPDPGQVPAQCSNRLRARSSPGYLTTARNASALQQKAPAPQDVPPPQWPQTGSAQGSSHLHQVSARQDRPDAGQARPGPGALQQPAPSAHLSPLPGRLSLLQGSSGRAIAPPRGHPDPRSPSMPHTAPHSAATLVQMFRPPAPSDYAGETGRSTELTELAFAMFSGSAIPPHSGIPVTVI</sequence>
<feature type="compositionally biased region" description="Polar residues" evidence="1">
    <location>
        <begin position="78"/>
        <end position="89"/>
    </location>
</feature>
<evidence type="ECO:0000313" key="2">
    <source>
        <dbReference type="EMBL" id="KAJ1202184.1"/>
    </source>
</evidence>
<name>A0AAV7VNG8_PLEWA</name>
<keyword evidence="3" id="KW-1185">Reference proteome</keyword>
<feature type="compositionally biased region" description="Polar residues" evidence="1">
    <location>
        <begin position="21"/>
        <end position="32"/>
    </location>
</feature>
<proteinExistence type="predicted"/>
<gene>
    <name evidence="2" type="ORF">NDU88_005985</name>
</gene>
<evidence type="ECO:0000256" key="1">
    <source>
        <dbReference type="SAM" id="MobiDB-lite"/>
    </source>
</evidence>
<dbReference type="AlphaFoldDB" id="A0AAV7VNG8"/>
<dbReference type="EMBL" id="JANPWB010000003">
    <property type="protein sequence ID" value="KAJ1202184.1"/>
    <property type="molecule type" value="Genomic_DNA"/>
</dbReference>
<accession>A0AAV7VNG8</accession>
<organism evidence="2 3">
    <name type="scientific">Pleurodeles waltl</name>
    <name type="common">Iberian ribbed newt</name>
    <dbReference type="NCBI Taxonomy" id="8319"/>
    <lineage>
        <taxon>Eukaryota</taxon>
        <taxon>Metazoa</taxon>
        <taxon>Chordata</taxon>
        <taxon>Craniata</taxon>
        <taxon>Vertebrata</taxon>
        <taxon>Euteleostomi</taxon>
        <taxon>Amphibia</taxon>
        <taxon>Batrachia</taxon>
        <taxon>Caudata</taxon>
        <taxon>Salamandroidea</taxon>
        <taxon>Salamandridae</taxon>
        <taxon>Pleurodelinae</taxon>
        <taxon>Pleurodeles</taxon>
    </lineage>
</organism>
<feature type="compositionally biased region" description="Polar residues" evidence="1">
    <location>
        <begin position="39"/>
        <end position="51"/>
    </location>
</feature>
<comment type="caution">
    <text evidence="2">The sequence shown here is derived from an EMBL/GenBank/DDBJ whole genome shotgun (WGS) entry which is preliminary data.</text>
</comment>